<dbReference type="PANTHER" id="PTHR21450:SF23">
    <property type="entry name" value="PROTEIN ALTERED PHOSPHATE STARVATION RESPONSE 1"/>
    <property type="match status" value="1"/>
</dbReference>
<feature type="domain" description="DUF632" evidence="1">
    <location>
        <begin position="10"/>
        <end position="110"/>
    </location>
</feature>
<dbReference type="AlphaFoldDB" id="A0A9Q0V1M9"/>
<dbReference type="PANTHER" id="PTHR21450">
    <property type="entry name" value="PROTEIN ALTERED PHOSPHATE STARVATION RESPONSE 1"/>
    <property type="match status" value="1"/>
</dbReference>
<protein>
    <recommendedName>
        <fullName evidence="1">DUF632 domain-containing protein</fullName>
    </recommendedName>
</protein>
<evidence type="ECO:0000259" key="1">
    <source>
        <dbReference type="Pfam" id="PF04782"/>
    </source>
</evidence>
<proteinExistence type="predicted"/>
<dbReference type="Proteomes" id="UP001151532">
    <property type="component" value="Chromosome 7"/>
</dbReference>
<dbReference type="Pfam" id="PF04782">
    <property type="entry name" value="DUF632"/>
    <property type="match status" value="1"/>
</dbReference>
<reference evidence="2" key="2">
    <citation type="journal article" date="2023" name="Int. J. Mol. Sci.">
        <title>De Novo Assembly and Annotation of 11 Diverse Shrub Willow (Salix) Genomes Reveals Novel Gene Organization in Sex-Linked Regions.</title>
        <authorList>
            <person name="Hyden B."/>
            <person name="Feng K."/>
            <person name="Yates T.B."/>
            <person name="Jawdy S."/>
            <person name="Cereghino C."/>
            <person name="Smart L.B."/>
            <person name="Muchero W."/>
        </authorList>
    </citation>
    <scope>NUCLEOTIDE SEQUENCE</scope>
    <source>
        <tissue evidence="2">Shoot tip</tissue>
    </source>
</reference>
<dbReference type="OrthoDB" id="1745357at2759"/>
<evidence type="ECO:0000313" key="3">
    <source>
        <dbReference type="Proteomes" id="UP001151532"/>
    </source>
</evidence>
<keyword evidence="3" id="KW-1185">Reference proteome</keyword>
<dbReference type="EMBL" id="JAPFFK010000010">
    <property type="protein sequence ID" value="KAJ6740465.1"/>
    <property type="molecule type" value="Genomic_DNA"/>
</dbReference>
<accession>A0A9Q0V1M9</accession>
<dbReference type="InterPro" id="IPR006867">
    <property type="entry name" value="DUF632"/>
</dbReference>
<name>A0A9Q0V1M9_SALPP</name>
<gene>
    <name evidence="2" type="ORF">OIU79_000564</name>
</gene>
<comment type="caution">
    <text evidence="2">The sequence shown here is derived from an EMBL/GenBank/DDBJ whole genome shotgun (WGS) entry which is preliminary data.</text>
</comment>
<organism evidence="2 3">
    <name type="scientific">Salix purpurea</name>
    <name type="common">Purple osier willow</name>
    <dbReference type="NCBI Taxonomy" id="77065"/>
    <lineage>
        <taxon>Eukaryota</taxon>
        <taxon>Viridiplantae</taxon>
        <taxon>Streptophyta</taxon>
        <taxon>Embryophyta</taxon>
        <taxon>Tracheophyta</taxon>
        <taxon>Spermatophyta</taxon>
        <taxon>Magnoliopsida</taxon>
        <taxon>eudicotyledons</taxon>
        <taxon>Gunneridae</taxon>
        <taxon>Pentapetalae</taxon>
        <taxon>rosids</taxon>
        <taxon>fabids</taxon>
        <taxon>Malpighiales</taxon>
        <taxon>Salicaceae</taxon>
        <taxon>Saliceae</taxon>
        <taxon>Salix</taxon>
    </lineage>
</organism>
<reference evidence="2" key="1">
    <citation type="submission" date="2022-11" db="EMBL/GenBank/DDBJ databases">
        <authorList>
            <person name="Hyden B.L."/>
            <person name="Feng K."/>
            <person name="Yates T."/>
            <person name="Jawdy S."/>
            <person name="Smart L.B."/>
            <person name="Muchero W."/>
        </authorList>
    </citation>
    <scope>NUCLEOTIDE SEQUENCE</scope>
    <source>
        <tissue evidence="2">Shoot tip</tissue>
    </source>
</reference>
<evidence type="ECO:0000313" key="2">
    <source>
        <dbReference type="EMBL" id="KAJ6740465.1"/>
    </source>
</evidence>
<sequence length="117" mass="13413">MAVGHVGSGGVAHASHCSTVERLYAWEKRLFLEVKNAESLKIEHQKKLALFRKLEVKRAEYVKTEKTKKEIEKLESKMMVATQGTETTFTEIIKLRETELYPQLLELVKGSVFSVFQ</sequence>